<comment type="caution">
    <text evidence="12">The sequence shown here is derived from an EMBL/GenBank/DDBJ whole genome shotgun (WGS) entry which is preliminary data.</text>
</comment>
<sequence>MSSINHDQSNDSKLRTSIELDELKATTKSLPMEQFTPSTRLLFYFISRKHFLFLVIPAVIVSAIAGGVAPFMTFVVGQAFDAFAIFSSIAEPSPADKNNLLRGVGIAALELVGLAVGALALGSITSCLWIWTGETNVMALRKAVYAAVAQKDLSWFDSHLGASDSASEDKADSVGAGGLMAKFSRETDDVRMASSLASGMVIQYLTTCITSLVLAFMRSWALTLVILSALPILVVIQGFSQTFATPLLAHEREQSGVASTIVERAVAAISTVKAFNASGVEHSRASRIFDRLNDAARRLNRLWACTSGMSQFVMMAMFVQGFWFGAKLVRDGHVSAGDVMTVFWACLIASSSLQQCIPQFIVLAKGKSAMVSLLNLAAPFPGKDQAAPQAKKLAPSKCFGGFAMYNVTFAYPSRPTVPVLSDVSLFLPANDTTFIVGSSGSGKSTIAHLLLNLYQPQAGIVTLDDTDLRAFDDAWLRSQVACVGQQGAAGVVILDDKTVFENIAMAVYGHSDQAPTMQQVEEACRVALMHEFVRDLPQGYETLLGGGAGVGLSGGQKQRLSIARARLRNPTVLILDEATSALDATSRILVFEAIKRWRKNKTTIVITHDLSQIELKDFVYVLKNGRVVEQGYRSDLELVVASDNADRGEFRKMMEAQLQTGGFLPEKYDVMDSTRTEQILSDEAEKEEGRRFSGFLKHQSFALRPLSFGAWMFDVVADLTGPQSPSAQSNAVSTPQDRLSRAQGPAGQQGRSRRPSTTYYPSGVDLELGRPTHSFYERRYSLPPTPTSATFTHVALDEDEDVEFTKEKSTMERSAVTARQARGSRGAPRAKWEEFRVEVLPSNDADNSSSDDLSIDDDRPPQFWPLMHSVYKALPNKPYLFVGLLVCVLNGVMTPVFSFLLSKLLFEVSIGGRDTATINFFGGLVLAVAAIDGVFLGLKYFIMETCAMSWLTRVRKIALARILAQDKKWFDRPQHGPARLVQILVKDGDDSRDLIAVVWGQFCVVIAMLGVGLVWAFIRSWQLTLAGLAIGPVFAITMAVQSRLVAGAVARNKLAREEVAKGYYDTIINIRAIRSMALDKAFKAEFDSSVDVSLTTGVHGAFVEGCTYGVANGLIYLAEALLFYVGALLVAKQIYSYLQMIEALNLIVFSVTIGSQLMAFTQKIAKAVKASSDFDKLAKLSTDTQESHGSLRPKMDGAITFKGVDFTYPERPEAPILKDLNLRITSGECVAIVGSSGSGKSTVLSLLQRLYEPSAGVITVGGVDVSLIDAVHLRNNVSIVSQHPHLFDASIAENIRYGRAAISDVDIRSAAKAANVHEFIMSLPLGYDTQIGENASLLSGGQAQRIQIARALARPSRVLLLDECTSSLDRENKVAVLETIRGAKEGRTTVVVTHDLEAMLMCDRIVVVQDGSVVEEGRYEELVEMKGVFASLAGGGEWVAL</sequence>
<proteinExistence type="predicted"/>
<evidence type="ECO:0000256" key="3">
    <source>
        <dbReference type="ARBA" id="ARBA00022692"/>
    </source>
</evidence>
<comment type="subcellular location">
    <subcellularLocation>
        <location evidence="1">Membrane</location>
        <topology evidence="1">Multi-pass membrane protein</topology>
    </subcellularLocation>
</comment>
<feature type="region of interest" description="Disordered" evidence="8">
    <location>
        <begin position="810"/>
        <end position="829"/>
    </location>
</feature>
<protein>
    <recommendedName>
        <fullName evidence="14">Bile salt export pump</fullName>
    </recommendedName>
</protein>
<dbReference type="CDD" id="cd18577">
    <property type="entry name" value="ABC_6TM_Pgp_ABCB1_D1_like"/>
    <property type="match status" value="1"/>
</dbReference>
<dbReference type="CDD" id="cd18578">
    <property type="entry name" value="ABC_6TM_Pgp_ABCB1_D2_like"/>
    <property type="match status" value="1"/>
</dbReference>
<feature type="domain" description="ABC transporter" evidence="10">
    <location>
        <begin position="1199"/>
        <end position="1435"/>
    </location>
</feature>
<dbReference type="GO" id="GO:0005743">
    <property type="term" value="C:mitochondrial inner membrane"/>
    <property type="evidence" value="ECO:0007669"/>
    <property type="project" value="TreeGrafter"/>
</dbReference>
<keyword evidence="13" id="KW-1185">Reference proteome</keyword>
<dbReference type="FunFam" id="3.40.50.300:FF:000836">
    <property type="entry name" value="ABC transporter B family member 25"/>
    <property type="match status" value="1"/>
</dbReference>
<dbReference type="Gene3D" id="1.20.1560.10">
    <property type="entry name" value="ABC transporter type 1, transmembrane domain"/>
    <property type="match status" value="2"/>
</dbReference>
<feature type="transmembrane region" description="Helical" evidence="9">
    <location>
        <begin position="51"/>
        <end position="80"/>
    </location>
</feature>
<dbReference type="PANTHER" id="PTHR43394:SF15">
    <property type="entry name" value="ALPHA-FACTOR-TRANSPORTING ATPASE"/>
    <property type="match status" value="1"/>
</dbReference>
<feature type="transmembrane region" description="Helical" evidence="9">
    <location>
        <begin position="192"/>
        <end position="214"/>
    </location>
</feature>
<evidence type="ECO:0000313" key="13">
    <source>
        <dbReference type="Proteomes" id="UP000284706"/>
    </source>
</evidence>
<dbReference type="InterPro" id="IPR003593">
    <property type="entry name" value="AAA+_ATPase"/>
</dbReference>
<name>A0A409YQ46_9AGAR</name>
<dbReference type="InterPro" id="IPR011527">
    <property type="entry name" value="ABC1_TM_dom"/>
</dbReference>
<dbReference type="InterPro" id="IPR003439">
    <property type="entry name" value="ABC_transporter-like_ATP-bd"/>
</dbReference>
<dbReference type="InterPro" id="IPR027417">
    <property type="entry name" value="P-loop_NTPase"/>
</dbReference>
<dbReference type="InterPro" id="IPR036640">
    <property type="entry name" value="ABC1_TM_sf"/>
</dbReference>
<dbReference type="EMBL" id="NHYE01000514">
    <property type="protein sequence ID" value="PPR05133.1"/>
    <property type="molecule type" value="Genomic_DNA"/>
</dbReference>
<organism evidence="12 13">
    <name type="scientific">Gymnopilus dilepis</name>
    <dbReference type="NCBI Taxonomy" id="231916"/>
    <lineage>
        <taxon>Eukaryota</taxon>
        <taxon>Fungi</taxon>
        <taxon>Dikarya</taxon>
        <taxon>Basidiomycota</taxon>
        <taxon>Agaricomycotina</taxon>
        <taxon>Agaricomycetes</taxon>
        <taxon>Agaricomycetidae</taxon>
        <taxon>Agaricales</taxon>
        <taxon>Agaricineae</taxon>
        <taxon>Hymenogastraceae</taxon>
        <taxon>Gymnopilus</taxon>
    </lineage>
</organism>
<feature type="transmembrane region" description="Helical" evidence="9">
    <location>
        <begin position="879"/>
        <end position="900"/>
    </location>
</feature>
<gene>
    <name evidence="12" type="ORF">CVT26_012218</name>
</gene>
<evidence type="ECO:0000256" key="4">
    <source>
        <dbReference type="ARBA" id="ARBA00022741"/>
    </source>
</evidence>
<dbReference type="InterPro" id="IPR039421">
    <property type="entry name" value="Type_1_exporter"/>
</dbReference>
<dbReference type="InterPro" id="IPR017871">
    <property type="entry name" value="ABC_transporter-like_CS"/>
</dbReference>
<dbReference type="PROSITE" id="PS00211">
    <property type="entry name" value="ABC_TRANSPORTER_1"/>
    <property type="match status" value="1"/>
</dbReference>
<keyword evidence="2" id="KW-0813">Transport</keyword>
<dbReference type="FunFam" id="3.40.50.300:FF:001471">
    <property type="entry name" value="P-loop containing nucleoside triphosphate hydrolase protein"/>
    <property type="match status" value="1"/>
</dbReference>
<dbReference type="Pfam" id="PF00005">
    <property type="entry name" value="ABC_tran"/>
    <property type="match status" value="2"/>
</dbReference>
<accession>A0A409YQ46</accession>
<evidence type="ECO:0000256" key="1">
    <source>
        <dbReference type="ARBA" id="ARBA00004141"/>
    </source>
</evidence>
<dbReference type="STRING" id="231916.A0A409YQ46"/>
<dbReference type="SUPFAM" id="SSF90123">
    <property type="entry name" value="ABC transporter transmembrane region"/>
    <property type="match status" value="2"/>
</dbReference>
<dbReference type="OrthoDB" id="6500128at2759"/>
<feature type="transmembrane region" description="Helical" evidence="9">
    <location>
        <begin position="1114"/>
        <end position="1131"/>
    </location>
</feature>
<evidence type="ECO:0000313" key="12">
    <source>
        <dbReference type="EMBL" id="PPR05133.1"/>
    </source>
</evidence>
<dbReference type="SMART" id="SM00382">
    <property type="entry name" value="AAA"/>
    <property type="match status" value="2"/>
</dbReference>
<evidence type="ECO:0000256" key="6">
    <source>
        <dbReference type="ARBA" id="ARBA00022989"/>
    </source>
</evidence>
<feature type="transmembrane region" description="Helical" evidence="9">
    <location>
        <begin position="100"/>
        <end position="131"/>
    </location>
</feature>
<feature type="transmembrane region" description="Helical" evidence="9">
    <location>
        <begin position="1024"/>
        <end position="1046"/>
    </location>
</feature>
<feature type="compositionally biased region" description="Polar residues" evidence="8">
    <location>
        <begin position="722"/>
        <end position="737"/>
    </location>
</feature>
<dbReference type="GO" id="GO:0016887">
    <property type="term" value="F:ATP hydrolysis activity"/>
    <property type="evidence" value="ECO:0007669"/>
    <property type="project" value="InterPro"/>
</dbReference>
<feature type="transmembrane region" description="Helical" evidence="9">
    <location>
        <begin position="994"/>
        <end position="1018"/>
    </location>
</feature>
<evidence type="ECO:0000256" key="8">
    <source>
        <dbReference type="SAM" id="MobiDB-lite"/>
    </source>
</evidence>
<evidence type="ECO:0000256" key="9">
    <source>
        <dbReference type="SAM" id="Phobius"/>
    </source>
</evidence>
<evidence type="ECO:0000256" key="5">
    <source>
        <dbReference type="ARBA" id="ARBA00022840"/>
    </source>
</evidence>
<dbReference type="GO" id="GO:0090374">
    <property type="term" value="P:oligopeptide export from mitochondrion"/>
    <property type="evidence" value="ECO:0007669"/>
    <property type="project" value="TreeGrafter"/>
</dbReference>
<dbReference type="Gene3D" id="3.40.50.300">
    <property type="entry name" value="P-loop containing nucleotide triphosphate hydrolases"/>
    <property type="match status" value="2"/>
</dbReference>
<feature type="transmembrane region" description="Helical" evidence="9">
    <location>
        <begin position="302"/>
        <end position="322"/>
    </location>
</feature>
<dbReference type="FunCoup" id="A0A409YQ46">
    <property type="interactions" value="31"/>
</dbReference>
<feature type="transmembrane region" description="Helical" evidence="9">
    <location>
        <begin position="1137"/>
        <end position="1160"/>
    </location>
</feature>
<dbReference type="GO" id="GO:0015421">
    <property type="term" value="F:ABC-type oligopeptide transporter activity"/>
    <property type="evidence" value="ECO:0007669"/>
    <property type="project" value="TreeGrafter"/>
</dbReference>
<feature type="transmembrane region" description="Helical" evidence="9">
    <location>
        <begin position="920"/>
        <end position="942"/>
    </location>
</feature>
<evidence type="ECO:0000256" key="2">
    <source>
        <dbReference type="ARBA" id="ARBA00022448"/>
    </source>
</evidence>
<evidence type="ECO:0000256" key="7">
    <source>
        <dbReference type="ARBA" id="ARBA00023136"/>
    </source>
</evidence>
<feature type="domain" description="ABC transporter" evidence="10">
    <location>
        <begin position="402"/>
        <end position="649"/>
    </location>
</feature>
<feature type="transmembrane region" description="Helical" evidence="9">
    <location>
        <begin position="220"/>
        <end position="239"/>
    </location>
</feature>
<evidence type="ECO:0000259" key="10">
    <source>
        <dbReference type="PROSITE" id="PS50893"/>
    </source>
</evidence>
<dbReference type="PANTHER" id="PTHR43394">
    <property type="entry name" value="ATP-DEPENDENT PERMEASE MDL1, MITOCHONDRIAL"/>
    <property type="match status" value="1"/>
</dbReference>
<feature type="region of interest" description="Disordered" evidence="8">
    <location>
        <begin position="722"/>
        <end position="764"/>
    </location>
</feature>
<dbReference type="GO" id="GO:0005524">
    <property type="term" value="F:ATP binding"/>
    <property type="evidence" value="ECO:0007669"/>
    <property type="project" value="UniProtKB-KW"/>
</dbReference>
<keyword evidence="6 9" id="KW-1133">Transmembrane helix</keyword>
<feature type="domain" description="ABC transmembrane type-1" evidence="11">
    <location>
        <begin position="881"/>
        <end position="1141"/>
    </location>
</feature>
<evidence type="ECO:0000259" key="11">
    <source>
        <dbReference type="PROSITE" id="PS50929"/>
    </source>
</evidence>
<dbReference type="SUPFAM" id="SSF52540">
    <property type="entry name" value="P-loop containing nucleoside triphosphate hydrolases"/>
    <property type="match status" value="2"/>
</dbReference>
<dbReference type="InParanoid" id="A0A409YQ46"/>
<reference evidence="12 13" key="1">
    <citation type="journal article" date="2018" name="Evol. Lett.">
        <title>Horizontal gene cluster transfer increased hallucinogenic mushroom diversity.</title>
        <authorList>
            <person name="Reynolds H.T."/>
            <person name="Vijayakumar V."/>
            <person name="Gluck-Thaler E."/>
            <person name="Korotkin H.B."/>
            <person name="Matheny P.B."/>
            <person name="Slot J.C."/>
        </authorList>
    </citation>
    <scope>NUCLEOTIDE SEQUENCE [LARGE SCALE GENOMIC DNA]</scope>
    <source>
        <strain evidence="12 13">SRW20</strain>
    </source>
</reference>
<keyword evidence="7 9" id="KW-0472">Membrane</keyword>
<dbReference type="Proteomes" id="UP000284706">
    <property type="component" value="Unassembled WGS sequence"/>
</dbReference>
<dbReference type="PROSITE" id="PS50893">
    <property type="entry name" value="ABC_TRANSPORTER_2"/>
    <property type="match status" value="2"/>
</dbReference>
<feature type="domain" description="ABC transmembrane type-1" evidence="11">
    <location>
        <begin position="58"/>
        <end position="365"/>
    </location>
</feature>
<keyword evidence="5" id="KW-0067">ATP-binding</keyword>
<dbReference type="PROSITE" id="PS50929">
    <property type="entry name" value="ABC_TM1F"/>
    <property type="match status" value="2"/>
</dbReference>
<dbReference type="Pfam" id="PF00664">
    <property type="entry name" value="ABC_membrane"/>
    <property type="match status" value="2"/>
</dbReference>
<keyword evidence="3 9" id="KW-0812">Transmembrane</keyword>
<keyword evidence="4" id="KW-0547">Nucleotide-binding</keyword>
<evidence type="ECO:0008006" key="14">
    <source>
        <dbReference type="Google" id="ProtNLM"/>
    </source>
</evidence>